<dbReference type="EMBL" id="JAUEPT010000034">
    <property type="protein sequence ID" value="KAK0440264.1"/>
    <property type="molecule type" value="Genomic_DNA"/>
</dbReference>
<organism evidence="1 2">
    <name type="scientific">Armillaria borealis</name>
    <dbReference type="NCBI Taxonomy" id="47425"/>
    <lineage>
        <taxon>Eukaryota</taxon>
        <taxon>Fungi</taxon>
        <taxon>Dikarya</taxon>
        <taxon>Basidiomycota</taxon>
        <taxon>Agaricomycotina</taxon>
        <taxon>Agaricomycetes</taxon>
        <taxon>Agaricomycetidae</taxon>
        <taxon>Agaricales</taxon>
        <taxon>Marasmiineae</taxon>
        <taxon>Physalacriaceae</taxon>
        <taxon>Armillaria</taxon>
    </lineage>
</organism>
<proteinExistence type="predicted"/>
<evidence type="ECO:0000313" key="1">
    <source>
        <dbReference type="EMBL" id="KAK0440264.1"/>
    </source>
</evidence>
<accession>A0AA39JDA6</accession>
<protein>
    <submittedName>
        <fullName evidence="1">Uncharacterized protein</fullName>
    </submittedName>
</protein>
<reference evidence="1" key="1">
    <citation type="submission" date="2023-06" db="EMBL/GenBank/DDBJ databases">
        <authorList>
            <consortium name="Lawrence Berkeley National Laboratory"/>
            <person name="Ahrendt S."/>
            <person name="Sahu N."/>
            <person name="Indic B."/>
            <person name="Wong-Bajracharya J."/>
            <person name="Merenyi Z."/>
            <person name="Ke H.-M."/>
            <person name="Monk M."/>
            <person name="Kocsube S."/>
            <person name="Drula E."/>
            <person name="Lipzen A."/>
            <person name="Balint B."/>
            <person name="Henrissat B."/>
            <person name="Andreopoulos B."/>
            <person name="Martin F.M."/>
            <person name="Harder C.B."/>
            <person name="Rigling D."/>
            <person name="Ford K.L."/>
            <person name="Foster G.D."/>
            <person name="Pangilinan J."/>
            <person name="Papanicolaou A."/>
            <person name="Barry K."/>
            <person name="LaButti K."/>
            <person name="Viragh M."/>
            <person name="Koriabine M."/>
            <person name="Yan M."/>
            <person name="Riley R."/>
            <person name="Champramary S."/>
            <person name="Plett K.L."/>
            <person name="Tsai I.J."/>
            <person name="Slot J."/>
            <person name="Sipos G."/>
            <person name="Plett J."/>
            <person name="Nagy L.G."/>
            <person name="Grigoriev I.V."/>
        </authorList>
    </citation>
    <scope>NUCLEOTIDE SEQUENCE</scope>
    <source>
        <strain evidence="1">FPL87.14</strain>
    </source>
</reference>
<name>A0AA39JDA6_9AGAR</name>
<keyword evidence="2" id="KW-1185">Reference proteome</keyword>
<feature type="non-terminal residue" evidence="1">
    <location>
        <position position="1"/>
    </location>
</feature>
<sequence>PETIHVVKEKEAIRILGAWFGNNIDDCVVWSSQLEKIDSALESWERSNPTIQGRRLIVSMVVGAMTQYLTTVQGMPKTIEKQMIKRIRKFMWGDKTQSPVNFDTLLAPRTEG</sequence>
<dbReference type="AlphaFoldDB" id="A0AA39JDA6"/>
<dbReference type="Proteomes" id="UP001175226">
    <property type="component" value="Unassembled WGS sequence"/>
</dbReference>
<gene>
    <name evidence="1" type="ORF">EV421DRAFT_1684510</name>
</gene>
<comment type="caution">
    <text evidence="1">The sequence shown here is derived from an EMBL/GenBank/DDBJ whole genome shotgun (WGS) entry which is preliminary data.</text>
</comment>
<feature type="non-terminal residue" evidence="1">
    <location>
        <position position="112"/>
    </location>
</feature>
<evidence type="ECO:0000313" key="2">
    <source>
        <dbReference type="Proteomes" id="UP001175226"/>
    </source>
</evidence>